<dbReference type="Gene3D" id="3.40.50.720">
    <property type="entry name" value="NAD(P)-binding Rossmann-like Domain"/>
    <property type="match status" value="1"/>
</dbReference>
<dbReference type="Pfam" id="PF13561">
    <property type="entry name" value="adh_short_C2"/>
    <property type="match status" value="1"/>
</dbReference>
<dbReference type="InterPro" id="IPR057326">
    <property type="entry name" value="KR_dom"/>
</dbReference>
<dbReference type="Proteomes" id="UP000217153">
    <property type="component" value="Chromosome"/>
</dbReference>
<sequence length="244" mass="25455">MKVALVTGGATGIGAATVQSLAAQDTSVALQYSSSQKEAKQIADQLNAQGFKVEIFQADLSQKGAAENLVAQVKQKLGDIDILVNNAGVMSDASIIQMSDDLWDEAINVNLTAAFKLIRACAPSMVSKKWGRVINISSQVALTGSANHAHYATAKAGLLGLTYSAAKEYGASGVTVNAVLPGRIETKMIADRSVGRLDEWLSQTPLNRLGRPDEVAAMINFLASDASSYITGAAINVNGGLVMG</sequence>
<dbReference type="SMART" id="SM00822">
    <property type="entry name" value="PKS_KR"/>
    <property type="match status" value="1"/>
</dbReference>
<name>A0A249JXD5_9ACTN</name>
<dbReference type="EMBL" id="CP016768">
    <property type="protein sequence ID" value="ASY09184.1"/>
    <property type="molecule type" value="Genomic_DNA"/>
</dbReference>
<dbReference type="RefSeq" id="WP_095680489.1">
    <property type="nucleotide sequence ID" value="NZ_CP016768.2"/>
</dbReference>
<dbReference type="InterPro" id="IPR002347">
    <property type="entry name" value="SDR_fam"/>
</dbReference>
<dbReference type="SUPFAM" id="SSF51735">
    <property type="entry name" value="NAD(P)-binding Rossmann-fold domains"/>
    <property type="match status" value="1"/>
</dbReference>
<evidence type="ECO:0000313" key="4">
    <source>
        <dbReference type="EMBL" id="ASY09184.1"/>
    </source>
</evidence>
<dbReference type="GO" id="GO:0032787">
    <property type="term" value="P:monocarboxylic acid metabolic process"/>
    <property type="evidence" value="ECO:0007669"/>
    <property type="project" value="UniProtKB-ARBA"/>
</dbReference>
<dbReference type="PRINTS" id="PR00080">
    <property type="entry name" value="SDRFAMILY"/>
</dbReference>
<comment type="similarity">
    <text evidence="1">Belongs to the short-chain dehydrogenases/reductases (SDR) family.</text>
</comment>
<dbReference type="AlphaFoldDB" id="A0A249JXD5"/>
<dbReference type="InterPro" id="IPR036291">
    <property type="entry name" value="NAD(P)-bd_dom_sf"/>
</dbReference>
<dbReference type="KEGG" id="abam:B1s21122_02305"/>
<reference evidence="5" key="1">
    <citation type="submission" date="2016-10" db="EMBL/GenBank/DDBJ databases">
        <title>High microdiversification within the ubiquitous acI lineage of Actinobacteria.</title>
        <authorList>
            <person name="Neuenschwander S.M."/>
            <person name="Salcher M."/>
            <person name="Ghai R."/>
            <person name="Pernthaler J."/>
        </authorList>
    </citation>
    <scope>NUCLEOTIDE SEQUENCE [LARGE SCALE GENOMIC DNA]</scope>
</reference>
<dbReference type="PANTHER" id="PTHR42879">
    <property type="entry name" value="3-OXOACYL-(ACYL-CARRIER-PROTEIN) REDUCTASE"/>
    <property type="match status" value="1"/>
</dbReference>
<evidence type="ECO:0000313" key="5">
    <source>
        <dbReference type="Proteomes" id="UP000217153"/>
    </source>
</evidence>
<dbReference type="PROSITE" id="PS00061">
    <property type="entry name" value="ADH_SHORT"/>
    <property type="match status" value="1"/>
</dbReference>
<dbReference type="FunFam" id="3.40.50.720:FF:000173">
    <property type="entry name" value="3-oxoacyl-[acyl-carrier protein] reductase"/>
    <property type="match status" value="1"/>
</dbReference>
<feature type="domain" description="Ketoreductase" evidence="3">
    <location>
        <begin position="2"/>
        <end position="203"/>
    </location>
</feature>
<evidence type="ECO:0000256" key="2">
    <source>
        <dbReference type="ARBA" id="ARBA00023002"/>
    </source>
</evidence>
<accession>A0A249JXD5</accession>
<keyword evidence="2" id="KW-0560">Oxidoreductase</keyword>
<gene>
    <name evidence="4" type="ORF">B1s21122_02305</name>
</gene>
<protein>
    <submittedName>
        <fullName evidence="4">3-oxoacyl-[acyl-carrier protein] reductase</fullName>
    </submittedName>
</protein>
<dbReference type="PANTHER" id="PTHR42879:SF2">
    <property type="entry name" value="3-OXOACYL-[ACYL-CARRIER-PROTEIN] REDUCTASE FABG"/>
    <property type="match status" value="1"/>
</dbReference>
<keyword evidence="5" id="KW-1185">Reference proteome</keyword>
<proteinExistence type="inferred from homology"/>
<dbReference type="OrthoDB" id="286404at2"/>
<dbReference type="NCBIfam" id="NF009466">
    <property type="entry name" value="PRK12826.1-2"/>
    <property type="match status" value="1"/>
</dbReference>
<dbReference type="InterPro" id="IPR020904">
    <property type="entry name" value="Sc_DH/Rdtase_CS"/>
</dbReference>
<evidence type="ECO:0000256" key="1">
    <source>
        <dbReference type="ARBA" id="ARBA00006484"/>
    </source>
</evidence>
<dbReference type="PRINTS" id="PR00081">
    <property type="entry name" value="GDHRDH"/>
</dbReference>
<organism evidence="4 5">
    <name type="scientific">Candidatus Nanopelagicus limnae</name>
    <dbReference type="NCBI Taxonomy" id="1884634"/>
    <lineage>
        <taxon>Bacteria</taxon>
        <taxon>Bacillati</taxon>
        <taxon>Actinomycetota</taxon>
        <taxon>Actinomycetes</taxon>
        <taxon>Candidatus Nanopelagicales</taxon>
        <taxon>Candidatus Nanopelagicaceae</taxon>
        <taxon>Candidatus Nanopelagicus</taxon>
    </lineage>
</organism>
<dbReference type="InterPro" id="IPR050259">
    <property type="entry name" value="SDR"/>
</dbReference>
<dbReference type="GO" id="GO:0016491">
    <property type="term" value="F:oxidoreductase activity"/>
    <property type="evidence" value="ECO:0007669"/>
    <property type="project" value="UniProtKB-KW"/>
</dbReference>
<evidence type="ECO:0000259" key="3">
    <source>
        <dbReference type="SMART" id="SM00822"/>
    </source>
</evidence>